<dbReference type="SUPFAM" id="SSF56281">
    <property type="entry name" value="Metallo-hydrolase/oxidoreductase"/>
    <property type="match status" value="1"/>
</dbReference>
<evidence type="ECO:0000259" key="3">
    <source>
        <dbReference type="SMART" id="SM01027"/>
    </source>
</evidence>
<dbReference type="Gene3D" id="3.40.50.10890">
    <property type="match status" value="1"/>
</dbReference>
<dbReference type="Pfam" id="PF10996">
    <property type="entry name" value="Beta-Casp"/>
    <property type="match status" value="1"/>
</dbReference>
<dbReference type="EMBL" id="JADDOJ010000004">
    <property type="protein sequence ID" value="MBE7939379.1"/>
    <property type="molecule type" value="Genomic_DNA"/>
</dbReference>
<dbReference type="PANTHER" id="PTHR11203">
    <property type="entry name" value="CLEAVAGE AND POLYADENYLATION SPECIFICITY FACTOR FAMILY MEMBER"/>
    <property type="match status" value="1"/>
</dbReference>
<dbReference type="InterPro" id="IPR001279">
    <property type="entry name" value="Metallo-B-lactamas"/>
</dbReference>
<feature type="domain" description="Beta-Casp" evidence="3">
    <location>
        <begin position="247"/>
        <end position="366"/>
    </location>
</feature>
<dbReference type="InterPro" id="IPR011108">
    <property type="entry name" value="RMMBL"/>
</dbReference>
<dbReference type="InterPro" id="IPR022712">
    <property type="entry name" value="Beta_Casp"/>
</dbReference>
<name>A0ABR9SBZ5_9BURK</name>
<dbReference type="InterPro" id="IPR036866">
    <property type="entry name" value="RibonucZ/Hydroxyglut_hydro"/>
</dbReference>
<gene>
    <name evidence="4" type="ORF">IM725_02195</name>
</gene>
<evidence type="ECO:0000313" key="5">
    <source>
        <dbReference type="Proteomes" id="UP000715965"/>
    </source>
</evidence>
<feature type="domain" description="Metallo-beta-lactamase" evidence="2">
    <location>
        <begin position="13"/>
        <end position="223"/>
    </location>
</feature>
<dbReference type="SMART" id="SM00849">
    <property type="entry name" value="Lactamase_B"/>
    <property type="match status" value="1"/>
</dbReference>
<proteinExistence type="predicted"/>
<accession>A0ABR9SBZ5</accession>
<dbReference type="SMART" id="SM01027">
    <property type="entry name" value="Beta-Casp"/>
    <property type="match status" value="1"/>
</dbReference>
<keyword evidence="1" id="KW-0378">Hydrolase</keyword>
<dbReference type="CDD" id="cd16295">
    <property type="entry name" value="TTHA0252-CPSF-like_MBL-fold"/>
    <property type="match status" value="1"/>
</dbReference>
<dbReference type="Proteomes" id="UP000715965">
    <property type="component" value="Unassembled WGS sequence"/>
</dbReference>
<reference evidence="4 5" key="1">
    <citation type="submission" date="2020-10" db="EMBL/GenBank/DDBJ databases">
        <title>Draft genome of Ramlibacter aquaticus LMG 30558.</title>
        <authorList>
            <person name="Props R."/>
        </authorList>
    </citation>
    <scope>NUCLEOTIDE SEQUENCE [LARGE SCALE GENOMIC DNA]</scope>
    <source>
        <strain evidence="4 5">LMG 30558</strain>
    </source>
</reference>
<dbReference type="Pfam" id="PF07521">
    <property type="entry name" value="RMMBL"/>
    <property type="match status" value="1"/>
</dbReference>
<dbReference type="Pfam" id="PF00753">
    <property type="entry name" value="Lactamase_B"/>
    <property type="match status" value="1"/>
</dbReference>
<evidence type="ECO:0000256" key="1">
    <source>
        <dbReference type="ARBA" id="ARBA00022801"/>
    </source>
</evidence>
<dbReference type="PANTHER" id="PTHR11203:SF37">
    <property type="entry name" value="INTEGRATOR COMPLEX SUBUNIT 11"/>
    <property type="match status" value="1"/>
</dbReference>
<protein>
    <submittedName>
        <fullName evidence="4">MBL fold metallo-hydrolase</fullName>
    </submittedName>
</protein>
<dbReference type="RefSeq" id="WP_193778925.1">
    <property type="nucleotide sequence ID" value="NZ_JADDOJ010000004.1"/>
</dbReference>
<comment type="caution">
    <text evidence="4">The sequence shown here is derived from an EMBL/GenBank/DDBJ whole genome shotgun (WGS) entry which is preliminary data.</text>
</comment>
<dbReference type="InterPro" id="IPR050698">
    <property type="entry name" value="MBL"/>
</dbReference>
<evidence type="ECO:0000313" key="4">
    <source>
        <dbReference type="EMBL" id="MBE7939379.1"/>
    </source>
</evidence>
<keyword evidence="5" id="KW-1185">Reference proteome</keyword>
<evidence type="ECO:0000259" key="2">
    <source>
        <dbReference type="SMART" id="SM00849"/>
    </source>
</evidence>
<sequence length="452" mass="49665">MQLQFLGATDTVTGSKYLLRHGDRHLLVDCGLFQGYKTLRLRNWADLPVPPTSIDAVVLTHAHIDHSGYLPLLVREGFTGPVYCTPATHDLCRIMLPDSGYLQEEEAEYLNRHHASKHEPALPLYTRDDALRSLHHFRPVAPGAAFEPLPGLKATLTHSGHMVGSAFARFDDGQRSILFSGDLGRPQDLVLRPPEPVPAADYLVVESTYGDRVHPDADPLPGLAAVIKRTAARGGVLVIPAFAVGRAQALIHAIHLLKQRQLIPDLPVFLNSPMAAAATQVYWKYPEELRLTHEECVVACRDVRIVETGAESEALNSLRMPAIIIAASGMATGGRVVHHIKAFAPHERNTLLFVGYQAGGTRGAAIVDGAPRVRIHGEEIPIRAEVARLDDMSAHADANELMAWMKQLGKAPRAAFVTHGEPAAADALRQRIERELRWTCKLPYYLERVALD</sequence>
<organism evidence="4 5">
    <name type="scientific">Ramlibacter aquaticus</name>
    <dbReference type="NCBI Taxonomy" id="2780094"/>
    <lineage>
        <taxon>Bacteria</taxon>
        <taxon>Pseudomonadati</taxon>
        <taxon>Pseudomonadota</taxon>
        <taxon>Betaproteobacteria</taxon>
        <taxon>Burkholderiales</taxon>
        <taxon>Comamonadaceae</taxon>
        <taxon>Ramlibacter</taxon>
    </lineage>
</organism>
<dbReference type="Gene3D" id="3.60.15.10">
    <property type="entry name" value="Ribonuclease Z/Hydroxyacylglutathione hydrolase-like"/>
    <property type="match status" value="1"/>
</dbReference>